<dbReference type="InterPro" id="IPR019808">
    <property type="entry name" value="Histidine_triad_CS"/>
</dbReference>
<evidence type="ECO:0000256" key="2">
    <source>
        <dbReference type="PIRSR" id="PIRSR601310-3"/>
    </source>
</evidence>
<dbReference type="SUPFAM" id="SSF54197">
    <property type="entry name" value="HIT-like"/>
    <property type="match status" value="1"/>
</dbReference>
<keyword evidence="4" id="KW-1185">Reference proteome</keyword>
<protein>
    <submittedName>
        <fullName evidence="3">Uncharacterized protein</fullName>
    </submittedName>
</protein>
<dbReference type="PANTHER" id="PTHR23089">
    <property type="entry name" value="HISTIDINE TRIAD HIT PROTEIN"/>
    <property type="match status" value="1"/>
</dbReference>
<dbReference type="InterPro" id="IPR011146">
    <property type="entry name" value="HIT-like"/>
</dbReference>
<dbReference type="VEuPathDB" id="VectorBase:PPAPM1_001453"/>
<dbReference type="InterPro" id="IPR001310">
    <property type="entry name" value="Histidine_triad_HIT"/>
</dbReference>
<name>A0A1B0D3L1_PHLPP</name>
<dbReference type="VEuPathDB" id="VectorBase:PPAI001934"/>
<dbReference type="Proteomes" id="UP000092462">
    <property type="component" value="Unassembled WGS sequence"/>
</dbReference>
<dbReference type="InterPro" id="IPR036265">
    <property type="entry name" value="HIT-like_sf"/>
</dbReference>
<sequence>MSILQKLRLINIPTVFQTTRACRTNLFSRYFSDEALKAREAAASGAESQPTIFDKIISKEIPADVIYEDDTCLAFNDIAPQAPVHFLVIPKRRIAMVELAKEADENLLGHLMQVAGNLGKQKAPKGFRLVVNNGPEGCQSVYHLHLHVMGGRQLKWPPG</sequence>
<dbReference type="Pfam" id="PF01230">
    <property type="entry name" value="HIT"/>
    <property type="match status" value="1"/>
</dbReference>
<dbReference type="AlphaFoldDB" id="A0A1B0D3L1"/>
<proteinExistence type="predicted"/>
<dbReference type="Gene3D" id="3.30.428.10">
    <property type="entry name" value="HIT-like"/>
    <property type="match status" value="1"/>
</dbReference>
<evidence type="ECO:0000256" key="1">
    <source>
        <dbReference type="PIRSR" id="PIRSR601310-1"/>
    </source>
</evidence>
<dbReference type="FunFam" id="3.30.428.10:FF:000005">
    <property type="entry name" value="Histidine triad nucleotide-binding protein 1"/>
    <property type="match status" value="1"/>
</dbReference>
<evidence type="ECO:0000313" key="3">
    <source>
        <dbReference type="EnsemblMetazoa" id="PPAI001934-PA"/>
    </source>
</evidence>
<dbReference type="EnsemblMetazoa" id="PPAI001934-RA">
    <property type="protein sequence ID" value="PPAI001934-PA"/>
    <property type="gene ID" value="PPAI001934"/>
</dbReference>
<reference evidence="3" key="1">
    <citation type="submission" date="2022-08" db="UniProtKB">
        <authorList>
            <consortium name="EnsemblMetazoa"/>
        </authorList>
    </citation>
    <scope>IDENTIFICATION</scope>
    <source>
        <strain evidence="3">Israel</strain>
    </source>
</reference>
<accession>A0A1B0D3L1</accession>
<feature type="active site" description="Tele-AMP-histidine intermediate" evidence="1">
    <location>
        <position position="145"/>
    </location>
</feature>
<dbReference type="PROSITE" id="PS00892">
    <property type="entry name" value="HIT_1"/>
    <property type="match status" value="1"/>
</dbReference>
<feature type="short sequence motif" description="Histidine triad motif" evidence="2">
    <location>
        <begin position="143"/>
        <end position="147"/>
    </location>
</feature>
<evidence type="ECO:0000313" key="4">
    <source>
        <dbReference type="Proteomes" id="UP000092462"/>
    </source>
</evidence>
<dbReference type="CDD" id="cd01276">
    <property type="entry name" value="PKCI_related"/>
    <property type="match status" value="1"/>
</dbReference>
<dbReference type="GO" id="GO:0003824">
    <property type="term" value="F:catalytic activity"/>
    <property type="evidence" value="ECO:0007669"/>
    <property type="project" value="InterPro"/>
</dbReference>
<dbReference type="EMBL" id="AJVK01002952">
    <property type="status" value="NOT_ANNOTATED_CDS"/>
    <property type="molecule type" value="Genomic_DNA"/>
</dbReference>
<dbReference type="PROSITE" id="PS51084">
    <property type="entry name" value="HIT_2"/>
    <property type="match status" value="1"/>
</dbReference>
<dbReference type="PRINTS" id="PR00332">
    <property type="entry name" value="HISTRIAD"/>
</dbReference>
<organism evidence="3 4">
    <name type="scientific">Phlebotomus papatasi</name>
    <name type="common">Sandfly</name>
    <dbReference type="NCBI Taxonomy" id="29031"/>
    <lineage>
        <taxon>Eukaryota</taxon>
        <taxon>Metazoa</taxon>
        <taxon>Ecdysozoa</taxon>
        <taxon>Arthropoda</taxon>
        <taxon>Hexapoda</taxon>
        <taxon>Insecta</taxon>
        <taxon>Pterygota</taxon>
        <taxon>Neoptera</taxon>
        <taxon>Endopterygota</taxon>
        <taxon>Diptera</taxon>
        <taxon>Nematocera</taxon>
        <taxon>Psychodoidea</taxon>
        <taxon>Psychodidae</taxon>
        <taxon>Phlebotomus</taxon>
        <taxon>Phlebotomus</taxon>
    </lineage>
</organism>